<gene>
    <name evidence="8" type="ORF">ACFSX9_01420</name>
</gene>
<organism evidence="8 9">
    <name type="scientific">Flavobacterium ardleyense</name>
    <dbReference type="NCBI Taxonomy" id="2038737"/>
    <lineage>
        <taxon>Bacteria</taxon>
        <taxon>Pseudomonadati</taxon>
        <taxon>Bacteroidota</taxon>
        <taxon>Flavobacteriia</taxon>
        <taxon>Flavobacteriales</taxon>
        <taxon>Flavobacteriaceae</taxon>
        <taxon>Flavobacterium</taxon>
    </lineage>
</organism>
<keyword evidence="7" id="KW-0813">Transport</keyword>
<evidence type="ECO:0000256" key="2">
    <source>
        <dbReference type="ARBA" id="ARBA00005811"/>
    </source>
</evidence>
<dbReference type="RefSeq" id="WP_379803464.1">
    <property type="nucleotide sequence ID" value="NZ_JBHUOL010000003.1"/>
</dbReference>
<comment type="subcellular location">
    <subcellularLocation>
        <location evidence="1">Cell membrane</location>
        <topology evidence="1">Single-pass membrane protein</topology>
    </subcellularLocation>
    <subcellularLocation>
        <location evidence="7">Cell membrane</location>
        <topology evidence="7">Single-pass type II membrane protein</topology>
    </subcellularLocation>
</comment>
<keyword evidence="6" id="KW-0472">Membrane</keyword>
<evidence type="ECO:0000256" key="3">
    <source>
        <dbReference type="ARBA" id="ARBA00022475"/>
    </source>
</evidence>
<dbReference type="Proteomes" id="UP001597549">
    <property type="component" value="Unassembled WGS sequence"/>
</dbReference>
<keyword evidence="7" id="KW-0653">Protein transport</keyword>
<evidence type="ECO:0000256" key="5">
    <source>
        <dbReference type="ARBA" id="ARBA00022989"/>
    </source>
</evidence>
<evidence type="ECO:0000313" key="9">
    <source>
        <dbReference type="Proteomes" id="UP001597549"/>
    </source>
</evidence>
<evidence type="ECO:0000256" key="6">
    <source>
        <dbReference type="ARBA" id="ARBA00023136"/>
    </source>
</evidence>
<reference evidence="9" key="1">
    <citation type="journal article" date="2019" name="Int. J. Syst. Evol. Microbiol.">
        <title>The Global Catalogue of Microorganisms (GCM) 10K type strain sequencing project: providing services to taxonomists for standard genome sequencing and annotation.</title>
        <authorList>
            <consortium name="The Broad Institute Genomics Platform"/>
            <consortium name="The Broad Institute Genome Sequencing Center for Infectious Disease"/>
            <person name="Wu L."/>
            <person name="Ma J."/>
        </authorList>
    </citation>
    <scope>NUCLEOTIDE SEQUENCE [LARGE SCALE GENOMIC DNA]</scope>
    <source>
        <strain evidence="9">KCTC 52644</strain>
    </source>
</reference>
<evidence type="ECO:0000256" key="1">
    <source>
        <dbReference type="ARBA" id="ARBA00004162"/>
    </source>
</evidence>
<dbReference type="Gene3D" id="3.30.420.270">
    <property type="match status" value="1"/>
</dbReference>
<accession>A0ABW5Z4X3</accession>
<dbReference type="PANTHER" id="PTHR30558:SF7">
    <property type="entry name" value="TOL-PAL SYSTEM PROTEIN TOLR"/>
    <property type="match status" value="1"/>
</dbReference>
<comment type="similarity">
    <text evidence="2 7">Belongs to the ExbD/TolR family.</text>
</comment>
<dbReference type="PANTHER" id="PTHR30558">
    <property type="entry name" value="EXBD MEMBRANE COMPONENT OF PMF-DRIVEN MACROMOLECULE IMPORT SYSTEM"/>
    <property type="match status" value="1"/>
</dbReference>
<dbReference type="InterPro" id="IPR003400">
    <property type="entry name" value="ExbD"/>
</dbReference>
<dbReference type="EMBL" id="JBHUOL010000003">
    <property type="protein sequence ID" value="MFD2907385.1"/>
    <property type="molecule type" value="Genomic_DNA"/>
</dbReference>
<keyword evidence="4 7" id="KW-0812">Transmembrane</keyword>
<keyword evidence="3" id="KW-1003">Cell membrane</keyword>
<evidence type="ECO:0000313" key="8">
    <source>
        <dbReference type="EMBL" id="MFD2907385.1"/>
    </source>
</evidence>
<evidence type="ECO:0000256" key="4">
    <source>
        <dbReference type="ARBA" id="ARBA00022692"/>
    </source>
</evidence>
<protein>
    <submittedName>
        <fullName evidence="8">ExbD/TolR family protein</fullName>
    </submittedName>
</protein>
<keyword evidence="9" id="KW-1185">Reference proteome</keyword>
<evidence type="ECO:0000256" key="7">
    <source>
        <dbReference type="RuleBase" id="RU003879"/>
    </source>
</evidence>
<keyword evidence="5" id="KW-1133">Transmembrane helix</keyword>
<name>A0ABW5Z4X3_9FLAO</name>
<sequence length="133" mass="14824">MKLGKTRNKVSTEFNMSSMTDIVFLLLIFFMITSTMVTTNALDLVLPKAKGKTDSNKNVTVNITKELQFFIDKDAIDETQLEAQLLAILPPVDNDGRALILRAEQGVPIEKAVYVMDIANRNKIKIVLAVDPK</sequence>
<dbReference type="Pfam" id="PF02472">
    <property type="entry name" value="ExbD"/>
    <property type="match status" value="1"/>
</dbReference>
<comment type="caution">
    <text evidence="8">The sequence shown here is derived from an EMBL/GenBank/DDBJ whole genome shotgun (WGS) entry which is preliminary data.</text>
</comment>
<proteinExistence type="inferred from homology"/>